<proteinExistence type="predicted"/>
<keyword evidence="2" id="KW-1185">Reference proteome</keyword>
<dbReference type="Proteomes" id="UP000008204">
    <property type="component" value="Chromosome"/>
</dbReference>
<accession>B7JW92</accession>
<dbReference type="KEGG" id="cyp:PCC8801_2941"/>
<dbReference type="OrthoDB" id="122965at2"/>
<name>B7JW92_RIPO1</name>
<reference evidence="2" key="1">
    <citation type="journal article" date="2011" name="MBio">
        <title>Novel metabolic attributes of the genus Cyanothece, comprising a group of unicellular nitrogen-fixing Cyanobacteria.</title>
        <authorList>
            <person name="Bandyopadhyay A."/>
            <person name="Elvitigala T."/>
            <person name="Welsh E."/>
            <person name="Stockel J."/>
            <person name="Liberton M."/>
            <person name="Min H."/>
            <person name="Sherman L.A."/>
            <person name="Pakrasi H.B."/>
        </authorList>
    </citation>
    <scope>NUCLEOTIDE SEQUENCE [LARGE SCALE GENOMIC DNA]</scope>
    <source>
        <strain evidence="2">PCC 8801</strain>
    </source>
</reference>
<dbReference type="HOGENOM" id="CLU_2394804_0_0_3"/>
<gene>
    <name evidence="1" type="ordered locus">PCC8801_2941</name>
</gene>
<dbReference type="eggNOG" id="ENOG50342BE">
    <property type="taxonomic scope" value="Bacteria"/>
</dbReference>
<dbReference type="AlphaFoldDB" id="B7JW92"/>
<dbReference type="RefSeq" id="WP_012596203.1">
    <property type="nucleotide sequence ID" value="NC_011726.1"/>
</dbReference>
<evidence type="ECO:0000313" key="1">
    <source>
        <dbReference type="EMBL" id="ACK66937.1"/>
    </source>
</evidence>
<sequence length="93" mass="10935">MKNEELKERLQEFISCFELVFDIDWDYTKISISDEYLIDNHGTFLDPFPGEHYTGGKGDNWANRSSFLAAYRELKAFAISEGLYNPDEEPWKM</sequence>
<evidence type="ECO:0000313" key="2">
    <source>
        <dbReference type="Proteomes" id="UP000008204"/>
    </source>
</evidence>
<organism evidence="1 2">
    <name type="scientific">Rippkaea orientalis (strain PCC 8801 / RF-1)</name>
    <name type="common">Cyanothece sp. (strain PCC 8801)</name>
    <dbReference type="NCBI Taxonomy" id="41431"/>
    <lineage>
        <taxon>Bacteria</taxon>
        <taxon>Bacillati</taxon>
        <taxon>Cyanobacteriota</taxon>
        <taxon>Cyanophyceae</taxon>
        <taxon>Oscillatoriophycideae</taxon>
        <taxon>Chroococcales</taxon>
        <taxon>Aphanothecaceae</taxon>
        <taxon>Rippkaea</taxon>
        <taxon>Rippkaea orientalis</taxon>
    </lineage>
</organism>
<protein>
    <submittedName>
        <fullName evidence="1">Uncharacterized protein</fullName>
    </submittedName>
</protein>
<dbReference type="STRING" id="41431.PCC8801_2941"/>
<dbReference type="EMBL" id="CP001287">
    <property type="protein sequence ID" value="ACK66937.1"/>
    <property type="molecule type" value="Genomic_DNA"/>
</dbReference>